<evidence type="ECO:0000313" key="5">
    <source>
        <dbReference type="Proteomes" id="UP000003573"/>
    </source>
</evidence>
<dbReference type="CDD" id="cd02137">
    <property type="entry name" value="MhqN-like"/>
    <property type="match status" value="1"/>
</dbReference>
<dbReference type="EMBL" id="AEUW02000001">
    <property type="protein sequence ID" value="EHJ53312.1"/>
    <property type="molecule type" value="Genomic_DNA"/>
</dbReference>
<protein>
    <submittedName>
        <fullName evidence="4">Nitroreductase family protein</fullName>
    </submittedName>
</protein>
<evidence type="ECO:0000256" key="1">
    <source>
        <dbReference type="ARBA" id="ARBA00007118"/>
    </source>
</evidence>
<sequence>MNYYLKVEVFHHLGRLGSSLCLLMKFLELNKKRHATKHFNAKEVDFKDIRTAIEIAQLAPSAHNIQPWKFVVIKEKKADLAKDLPALNKAQVEEAQYVIALFTDTDLIQRSRKIARIGSKNLSDNMIGYFMETLPPRFASFDEGTKGEYLALNAGLVAMNLVLALTDQGLASNMILGFDKSKINAILAIDDRFRPELLITVGYSDEKLEPSYRLPVDEIIEER</sequence>
<dbReference type="PANTHER" id="PTHR43673:SF10">
    <property type="entry name" value="NADH DEHYDROGENASE_NAD(P)H NITROREDUCTASE XCC3605-RELATED"/>
    <property type="match status" value="1"/>
</dbReference>
<dbReference type="InterPro" id="IPR000415">
    <property type="entry name" value="Nitroreductase-like"/>
</dbReference>
<dbReference type="AlphaFoldDB" id="G5JUK8"/>
<name>G5JUK8_9STRE</name>
<evidence type="ECO:0000256" key="2">
    <source>
        <dbReference type="ARBA" id="ARBA00023002"/>
    </source>
</evidence>
<organism evidence="4 5">
    <name type="scientific">Streptococcus macacae NCTC 11558</name>
    <dbReference type="NCBI Taxonomy" id="764298"/>
    <lineage>
        <taxon>Bacteria</taxon>
        <taxon>Bacillati</taxon>
        <taxon>Bacillota</taxon>
        <taxon>Bacilli</taxon>
        <taxon>Lactobacillales</taxon>
        <taxon>Streptococcaceae</taxon>
        <taxon>Streptococcus</taxon>
    </lineage>
</organism>
<dbReference type="eggNOG" id="COG0778">
    <property type="taxonomic scope" value="Bacteria"/>
</dbReference>
<reference evidence="4 5" key="1">
    <citation type="journal article" date="2014" name="Int. J. Syst. Evol. Microbiol.">
        <title>Phylogenomics and the dynamic genome evolution of the genus Streptococcus.</title>
        <authorList>
            <consortium name="The Broad Institute Genome Sequencing Platform"/>
            <person name="Richards V.P."/>
            <person name="Palmer S.R."/>
            <person name="Pavinski Bitar P.D."/>
            <person name="Qin X."/>
            <person name="Weinstock G.M."/>
            <person name="Highlander S.K."/>
            <person name="Town C.D."/>
            <person name="Burne R.A."/>
            <person name="Stanhope M.J."/>
        </authorList>
    </citation>
    <scope>NUCLEOTIDE SEQUENCE [LARGE SCALE GENOMIC DNA]</scope>
    <source>
        <strain evidence="4 5">NCTC 11558</strain>
    </source>
</reference>
<gene>
    <name evidence="4" type="ORF">STRMA_0836</name>
</gene>
<comment type="similarity">
    <text evidence="1">Belongs to the nitroreductase family.</text>
</comment>
<accession>G5JUK8</accession>
<keyword evidence="5" id="KW-1185">Reference proteome</keyword>
<feature type="domain" description="Nitroreductase" evidence="3">
    <location>
        <begin position="31"/>
        <end position="203"/>
    </location>
</feature>
<evidence type="ECO:0000313" key="4">
    <source>
        <dbReference type="EMBL" id="EHJ53312.1"/>
    </source>
</evidence>
<dbReference type="Proteomes" id="UP000003573">
    <property type="component" value="Unassembled WGS sequence"/>
</dbReference>
<dbReference type="SUPFAM" id="SSF55469">
    <property type="entry name" value="FMN-dependent nitroreductase-like"/>
    <property type="match status" value="1"/>
</dbReference>
<dbReference type="PANTHER" id="PTHR43673">
    <property type="entry name" value="NAD(P)H NITROREDUCTASE YDGI-RELATED"/>
    <property type="match status" value="1"/>
</dbReference>
<dbReference type="GO" id="GO:0016491">
    <property type="term" value="F:oxidoreductase activity"/>
    <property type="evidence" value="ECO:0007669"/>
    <property type="project" value="UniProtKB-KW"/>
</dbReference>
<dbReference type="Pfam" id="PF00881">
    <property type="entry name" value="Nitroreductase"/>
    <property type="match status" value="1"/>
</dbReference>
<dbReference type="InterPro" id="IPR029479">
    <property type="entry name" value="Nitroreductase"/>
</dbReference>
<dbReference type="Gene3D" id="3.40.109.10">
    <property type="entry name" value="NADH Oxidase"/>
    <property type="match status" value="1"/>
</dbReference>
<comment type="caution">
    <text evidence="4">The sequence shown here is derived from an EMBL/GenBank/DDBJ whole genome shotgun (WGS) entry which is preliminary data.</text>
</comment>
<evidence type="ECO:0000259" key="3">
    <source>
        <dbReference type="Pfam" id="PF00881"/>
    </source>
</evidence>
<proteinExistence type="inferred from homology"/>
<dbReference type="STRING" id="764298.STRMA_0836"/>
<keyword evidence="2" id="KW-0560">Oxidoreductase</keyword>